<feature type="compositionally biased region" description="Basic and acidic residues" evidence="1">
    <location>
        <begin position="161"/>
        <end position="170"/>
    </location>
</feature>
<organism evidence="3 4">
    <name type="scientific">Puccinia graminis f. sp. tritici</name>
    <dbReference type="NCBI Taxonomy" id="56615"/>
    <lineage>
        <taxon>Eukaryota</taxon>
        <taxon>Fungi</taxon>
        <taxon>Dikarya</taxon>
        <taxon>Basidiomycota</taxon>
        <taxon>Pucciniomycotina</taxon>
        <taxon>Pucciniomycetes</taxon>
        <taxon>Pucciniales</taxon>
        <taxon>Pucciniaceae</taxon>
        <taxon>Puccinia</taxon>
    </lineage>
</organism>
<feature type="compositionally biased region" description="Low complexity" evidence="1">
    <location>
        <begin position="112"/>
        <end position="131"/>
    </location>
</feature>
<sequence length="352" mass="38912">MYEPLMSPQQQESHQPPLSPASEPLLPGPPTIIAPPALDPSSTSSSASTTPHKKRRVQWVGLRERDSTELDDWPSSSSHQSHPQPLLSPPNHKSSTGTDPTTSSLSDHQHHLLQPSSLTPSSSTSFSRPFSIRLPDRPTLEQLSQQIASQHARTARRHLVHHEQDSDSRDNSTSSLALSTNLNTRANSSTVCAIPISNNPYFPSILPQPIQPVEPSTNLNKYRNNLLRSQSSRLASKQPTLYPQEAYLPTPTTPMATPDQSRPATPDSDLDIVSICFSSSSIALMFSSFPCRLISSIVTIREMSLLSLIITIIIYLYIYIYQNKPIEIPPPPQKKNQQDAQCPLLLGYLVCH</sequence>
<evidence type="ECO:0000256" key="2">
    <source>
        <dbReference type="SAM" id="Phobius"/>
    </source>
</evidence>
<feature type="compositionally biased region" description="Polar residues" evidence="1">
    <location>
        <begin position="253"/>
        <end position="263"/>
    </location>
</feature>
<accession>A0A5B0MF88</accession>
<keyword evidence="2" id="KW-1133">Transmembrane helix</keyword>
<feature type="compositionally biased region" description="Polar residues" evidence="1">
    <location>
        <begin position="91"/>
        <end position="106"/>
    </location>
</feature>
<keyword evidence="2" id="KW-0812">Transmembrane</keyword>
<comment type="caution">
    <text evidence="3">The sequence shown here is derived from an EMBL/GenBank/DDBJ whole genome shotgun (WGS) entry which is preliminary data.</text>
</comment>
<keyword evidence="2" id="KW-0472">Membrane</keyword>
<name>A0A5B0MF88_PUCGR</name>
<protein>
    <submittedName>
        <fullName evidence="3">Uncharacterized protein</fullName>
    </submittedName>
</protein>
<proteinExistence type="predicted"/>
<reference evidence="3 4" key="1">
    <citation type="submission" date="2019-05" db="EMBL/GenBank/DDBJ databases">
        <title>Emergence of the Ug99 lineage of the wheat stem rust pathogen through somatic hybridization.</title>
        <authorList>
            <person name="Li F."/>
            <person name="Upadhyaya N.M."/>
            <person name="Sperschneider J."/>
            <person name="Matny O."/>
            <person name="Nguyen-Phuc H."/>
            <person name="Mago R."/>
            <person name="Raley C."/>
            <person name="Miller M.E."/>
            <person name="Silverstein K.A.T."/>
            <person name="Henningsen E."/>
            <person name="Hirsch C.D."/>
            <person name="Visser B."/>
            <person name="Pretorius Z.A."/>
            <person name="Steffenson B.J."/>
            <person name="Schwessinger B."/>
            <person name="Dodds P.N."/>
            <person name="Figueroa M."/>
        </authorList>
    </citation>
    <scope>NUCLEOTIDE SEQUENCE [LARGE SCALE GENOMIC DNA]</scope>
    <source>
        <strain evidence="3 4">Ug99</strain>
    </source>
</reference>
<feature type="compositionally biased region" description="Low complexity" evidence="1">
    <location>
        <begin position="74"/>
        <end position="85"/>
    </location>
</feature>
<dbReference type="AlphaFoldDB" id="A0A5B0MF88"/>
<feature type="compositionally biased region" description="Polar residues" evidence="1">
    <location>
        <begin position="141"/>
        <end position="152"/>
    </location>
</feature>
<feature type="region of interest" description="Disordered" evidence="1">
    <location>
        <begin position="247"/>
        <end position="266"/>
    </location>
</feature>
<dbReference type="EMBL" id="VDEP01000471">
    <property type="protein sequence ID" value="KAA1075847.1"/>
    <property type="molecule type" value="Genomic_DNA"/>
</dbReference>
<dbReference type="Proteomes" id="UP000325313">
    <property type="component" value="Unassembled WGS sequence"/>
</dbReference>
<feature type="region of interest" description="Disordered" evidence="1">
    <location>
        <begin position="1"/>
        <end position="175"/>
    </location>
</feature>
<feature type="transmembrane region" description="Helical" evidence="2">
    <location>
        <begin position="303"/>
        <end position="321"/>
    </location>
</feature>
<feature type="compositionally biased region" description="Low complexity" evidence="1">
    <location>
        <begin position="34"/>
        <end position="50"/>
    </location>
</feature>
<evidence type="ECO:0000313" key="3">
    <source>
        <dbReference type="EMBL" id="KAA1075847.1"/>
    </source>
</evidence>
<evidence type="ECO:0000256" key="1">
    <source>
        <dbReference type="SAM" id="MobiDB-lite"/>
    </source>
</evidence>
<evidence type="ECO:0000313" key="4">
    <source>
        <dbReference type="Proteomes" id="UP000325313"/>
    </source>
</evidence>
<gene>
    <name evidence="3" type="ORF">PGTUg99_022069</name>
</gene>